<keyword evidence="2" id="KW-1185">Reference proteome</keyword>
<organism evidence="1 2">
    <name type="scientific">Plectonema radiosum NIES-515</name>
    <dbReference type="NCBI Taxonomy" id="2986073"/>
    <lineage>
        <taxon>Bacteria</taxon>
        <taxon>Bacillati</taxon>
        <taxon>Cyanobacteriota</taxon>
        <taxon>Cyanophyceae</taxon>
        <taxon>Oscillatoriophycideae</taxon>
        <taxon>Oscillatoriales</taxon>
        <taxon>Microcoleaceae</taxon>
        <taxon>Plectonema</taxon>
    </lineage>
</organism>
<dbReference type="RefSeq" id="WP_263745957.1">
    <property type="nucleotide sequence ID" value="NZ_JAOWRF010000192.1"/>
</dbReference>
<sequence>MGALGYQLELLFFAIWFGSGRKAGKLTAVPLLLKASVTVKQIAEQLDIEGFRQAGQQS</sequence>
<evidence type="ECO:0000313" key="1">
    <source>
        <dbReference type="EMBL" id="MCV3214382.1"/>
    </source>
</evidence>
<evidence type="ECO:0008006" key="3">
    <source>
        <dbReference type="Google" id="ProtNLM"/>
    </source>
</evidence>
<reference evidence="1 2" key="1">
    <citation type="submission" date="2022-10" db="EMBL/GenBank/DDBJ databases">
        <title>Identification of biosynthetic pathway for the production of the potent trypsin inhibitor radiosumin.</title>
        <authorList>
            <person name="Fewer D.P."/>
            <person name="Delbaje E."/>
            <person name="Ouyang X."/>
            <person name="Agostino P.D."/>
            <person name="Wahlsten M."/>
            <person name="Jokela J."/>
            <person name="Permi P."/>
            <person name="Haapaniemi E."/>
            <person name="Koistinen H."/>
        </authorList>
    </citation>
    <scope>NUCLEOTIDE SEQUENCE [LARGE SCALE GENOMIC DNA]</scope>
    <source>
        <strain evidence="1 2">NIES-515</strain>
    </source>
</reference>
<dbReference type="Proteomes" id="UP001526143">
    <property type="component" value="Unassembled WGS sequence"/>
</dbReference>
<comment type="caution">
    <text evidence="1">The sequence shown here is derived from an EMBL/GenBank/DDBJ whole genome shotgun (WGS) entry which is preliminary data.</text>
</comment>
<name>A0ABT3AZ37_9CYAN</name>
<gene>
    <name evidence="1" type="ORF">OGM63_12815</name>
</gene>
<evidence type="ECO:0000313" key="2">
    <source>
        <dbReference type="Proteomes" id="UP001526143"/>
    </source>
</evidence>
<proteinExistence type="predicted"/>
<dbReference type="EMBL" id="JAOWRF010000192">
    <property type="protein sequence ID" value="MCV3214382.1"/>
    <property type="molecule type" value="Genomic_DNA"/>
</dbReference>
<protein>
    <recommendedName>
        <fullName evidence="3">Transposase</fullName>
    </recommendedName>
</protein>
<accession>A0ABT3AZ37</accession>